<gene>
    <name evidence="6" type="ORF">SAMN04487884_1407</name>
</gene>
<dbReference type="RefSeq" id="WP_081357234.1">
    <property type="nucleotide sequence ID" value="NZ_FOGJ01000040.1"/>
</dbReference>
<dbReference type="PANTHER" id="PTHR43424">
    <property type="entry name" value="LOCUS PUTATIVE PROTEIN 1-RELATED"/>
    <property type="match status" value="1"/>
</dbReference>
<accession>A0A1H9X206</accession>
<feature type="transmembrane region" description="Helical" evidence="5">
    <location>
        <begin position="12"/>
        <end position="31"/>
    </location>
</feature>
<feature type="transmembrane region" description="Helical" evidence="5">
    <location>
        <begin position="441"/>
        <end position="463"/>
    </location>
</feature>
<dbReference type="Pfam" id="PF01943">
    <property type="entry name" value="Polysacc_synt"/>
    <property type="match status" value="1"/>
</dbReference>
<dbReference type="EMBL" id="FOGJ01000040">
    <property type="protein sequence ID" value="SES40170.1"/>
    <property type="molecule type" value="Genomic_DNA"/>
</dbReference>
<dbReference type="InterPro" id="IPR052556">
    <property type="entry name" value="PolySynth_Transporter"/>
</dbReference>
<feature type="transmembrane region" description="Helical" evidence="5">
    <location>
        <begin position="417"/>
        <end position="435"/>
    </location>
</feature>
<reference evidence="6 7" key="1">
    <citation type="submission" date="2016-10" db="EMBL/GenBank/DDBJ databases">
        <authorList>
            <person name="de Groot N.N."/>
        </authorList>
    </citation>
    <scope>NUCLEOTIDE SEQUENCE [LARGE SCALE GENOMIC DNA]</scope>
    <source>
        <strain evidence="6 7">AR40</strain>
    </source>
</reference>
<feature type="transmembrane region" description="Helical" evidence="5">
    <location>
        <begin position="116"/>
        <end position="138"/>
    </location>
</feature>
<comment type="subcellular location">
    <subcellularLocation>
        <location evidence="1">Membrane</location>
        <topology evidence="1">Multi-pass membrane protein</topology>
    </subcellularLocation>
</comment>
<name>A0A1H9X206_BUTFI</name>
<evidence type="ECO:0000256" key="5">
    <source>
        <dbReference type="SAM" id="Phobius"/>
    </source>
</evidence>
<dbReference type="PANTHER" id="PTHR43424:SF1">
    <property type="entry name" value="LOCUS PUTATIVE PROTEIN 1-RELATED"/>
    <property type="match status" value="1"/>
</dbReference>
<evidence type="ECO:0000313" key="7">
    <source>
        <dbReference type="Proteomes" id="UP000182584"/>
    </source>
</evidence>
<keyword evidence="3 5" id="KW-1133">Transmembrane helix</keyword>
<proteinExistence type="predicted"/>
<feature type="transmembrane region" description="Helical" evidence="5">
    <location>
        <begin position="384"/>
        <end position="405"/>
    </location>
</feature>
<feature type="transmembrane region" description="Helical" evidence="5">
    <location>
        <begin position="255"/>
        <end position="273"/>
    </location>
</feature>
<feature type="transmembrane region" description="Helical" evidence="5">
    <location>
        <begin position="328"/>
        <end position="350"/>
    </location>
</feature>
<evidence type="ECO:0000256" key="2">
    <source>
        <dbReference type="ARBA" id="ARBA00022692"/>
    </source>
</evidence>
<dbReference type="GO" id="GO:0016020">
    <property type="term" value="C:membrane"/>
    <property type="evidence" value="ECO:0007669"/>
    <property type="project" value="UniProtKB-SubCell"/>
</dbReference>
<keyword evidence="2 5" id="KW-0812">Transmembrane</keyword>
<dbReference type="CDD" id="cd13128">
    <property type="entry name" value="MATE_Wzx_like"/>
    <property type="match status" value="1"/>
</dbReference>
<feature type="transmembrane region" description="Helical" evidence="5">
    <location>
        <begin position="213"/>
        <end position="235"/>
    </location>
</feature>
<organism evidence="6 7">
    <name type="scientific">Butyrivibrio fibrisolvens</name>
    <dbReference type="NCBI Taxonomy" id="831"/>
    <lineage>
        <taxon>Bacteria</taxon>
        <taxon>Bacillati</taxon>
        <taxon>Bacillota</taxon>
        <taxon>Clostridia</taxon>
        <taxon>Lachnospirales</taxon>
        <taxon>Lachnospiraceae</taxon>
        <taxon>Butyrivibrio</taxon>
    </lineage>
</organism>
<feature type="transmembrane region" description="Helical" evidence="5">
    <location>
        <begin position="43"/>
        <end position="66"/>
    </location>
</feature>
<sequence>MKNKSVGKNAILNVIKTVIALLFPLITFPYISRVLQVDNLGKVNFANSVINYFILFATLGLGTYGVREGAALRDDRDKFQKFFSEVYTISLFSTLISLIGLVVITIFLPGLRSYELLILILSISVILPTIGCGWVCAAYEDFGYITIRTILVQIISLALIFAFIHVPGDYYKYAAILVFSSQGANIFNLFYIRRYVKIVPVLHMNASKHLKPLLILFASSLATSIYVSSDTTVLGFVCGDYYTGLYGAATKLYSVLKNLISAIVIVSIPRFSFYYGSNKREEFDNLLNNISKALVIITLPLVAGVFTLSREIILFISGKQYIEASSALRILSVAVLFVAISWIQSQCILVPMKQEKAVLYTTIFTAILNVVLNILLVGKWKHNATALTTLISEACVVIIYFRVIGSKVRFPKIGSELFHGLIAAVAMIGALYLIGRIDINIYIQLPLSVLIGALVYAVILLLLRDKVAILIINKIFKKLGINKD</sequence>
<keyword evidence="4 5" id="KW-0472">Membrane</keyword>
<feature type="transmembrane region" description="Helical" evidence="5">
    <location>
        <begin position="145"/>
        <end position="164"/>
    </location>
</feature>
<feature type="transmembrane region" description="Helical" evidence="5">
    <location>
        <begin position="86"/>
        <end position="110"/>
    </location>
</feature>
<feature type="transmembrane region" description="Helical" evidence="5">
    <location>
        <begin position="294"/>
        <end position="316"/>
    </location>
</feature>
<evidence type="ECO:0000256" key="4">
    <source>
        <dbReference type="ARBA" id="ARBA00023136"/>
    </source>
</evidence>
<evidence type="ECO:0000256" key="1">
    <source>
        <dbReference type="ARBA" id="ARBA00004141"/>
    </source>
</evidence>
<feature type="transmembrane region" description="Helical" evidence="5">
    <location>
        <begin position="170"/>
        <end position="192"/>
    </location>
</feature>
<dbReference type="Proteomes" id="UP000182584">
    <property type="component" value="Unassembled WGS sequence"/>
</dbReference>
<dbReference type="InterPro" id="IPR002797">
    <property type="entry name" value="Polysacc_synth"/>
</dbReference>
<protein>
    <submittedName>
        <fullName evidence="6">Membrane protein involved in the export of O-antigen and teichoic acid</fullName>
    </submittedName>
</protein>
<feature type="transmembrane region" description="Helical" evidence="5">
    <location>
        <begin position="357"/>
        <end position="378"/>
    </location>
</feature>
<dbReference type="AlphaFoldDB" id="A0A1H9X206"/>
<evidence type="ECO:0000256" key="3">
    <source>
        <dbReference type="ARBA" id="ARBA00022989"/>
    </source>
</evidence>
<evidence type="ECO:0000313" key="6">
    <source>
        <dbReference type="EMBL" id="SES40170.1"/>
    </source>
</evidence>